<dbReference type="PANTHER" id="PTHR37984">
    <property type="entry name" value="PROTEIN CBG26694"/>
    <property type="match status" value="1"/>
</dbReference>
<name>A0AAU9VAP2_EUPED</name>
<feature type="region of interest" description="Disordered" evidence="1">
    <location>
        <begin position="131"/>
        <end position="168"/>
    </location>
</feature>
<protein>
    <submittedName>
        <fullName evidence="2">Uncharacterized protein</fullName>
    </submittedName>
</protein>
<evidence type="ECO:0000313" key="2">
    <source>
        <dbReference type="EMBL" id="CAH2109077.1"/>
    </source>
</evidence>
<dbReference type="Proteomes" id="UP001153954">
    <property type="component" value="Unassembled WGS sequence"/>
</dbReference>
<gene>
    <name evidence="2" type="ORF">EEDITHA_LOCUS22948</name>
</gene>
<reference evidence="2" key="1">
    <citation type="submission" date="2022-03" db="EMBL/GenBank/DDBJ databases">
        <authorList>
            <person name="Tunstrom K."/>
        </authorList>
    </citation>
    <scope>NUCLEOTIDE SEQUENCE</scope>
</reference>
<dbReference type="InterPro" id="IPR050951">
    <property type="entry name" value="Retrovirus_Pol_polyprotein"/>
</dbReference>
<dbReference type="EMBL" id="CAKOGL010000054">
    <property type="protein sequence ID" value="CAH2109077.1"/>
    <property type="molecule type" value="Genomic_DNA"/>
</dbReference>
<proteinExistence type="predicted"/>
<organism evidence="2 3">
    <name type="scientific">Euphydryas editha</name>
    <name type="common">Edith's checkerspot</name>
    <dbReference type="NCBI Taxonomy" id="104508"/>
    <lineage>
        <taxon>Eukaryota</taxon>
        <taxon>Metazoa</taxon>
        <taxon>Ecdysozoa</taxon>
        <taxon>Arthropoda</taxon>
        <taxon>Hexapoda</taxon>
        <taxon>Insecta</taxon>
        <taxon>Pterygota</taxon>
        <taxon>Neoptera</taxon>
        <taxon>Endopterygota</taxon>
        <taxon>Lepidoptera</taxon>
        <taxon>Glossata</taxon>
        <taxon>Ditrysia</taxon>
        <taxon>Papilionoidea</taxon>
        <taxon>Nymphalidae</taxon>
        <taxon>Nymphalinae</taxon>
        <taxon>Euphydryas</taxon>
    </lineage>
</organism>
<accession>A0AAU9VAP2</accession>
<keyword evidence="3" id="KW-1185">Reference proteome</keyword>
<dbReference type="PANTHER" id="PTHR37984:SF12">
    <property type="entry name" value="RIBONUCLEASE H"/>
    <property type="match status" value="1"/>
</dbReference>
<dbReference type="AlphaFoldDB" id="A0AAU9VAP2"/>
<evidence type="ECO:0000256" key="1">
    <source>
        <dbReference type="SAM" id="MobiDB-lite"/>
    </source>
</evidence>
<comment type="caution">
    <text evidence="2">The sequence shown here is derived from an EMBL/GenBank/DDBJ whole genome shotgun (WGS) entry which is preliminary data.</text>
</comment>
<sequence>MLLAGFRHTTNKFLFQYRNCEYATTNISPTVALLGHRLRGRLDALRPNIQSAVQDAQSKQKGLRNVRHTQFEVGEPVLVRNFSPKGEKWLEAHISAKTGPISYKVSSSSGVELRRHLDQILPVKDKSRYSLSRTSEGYSDKTENDVEASCDVEVPGDSRRESEDEEAVENDLQLELPITVQIERYSITLSLYFL</sequence>
<evidence type="ECO:0000313" key="3">
    <source>
        <dbReference type="Proteomes" id="UP001153954"/>
    </source>
</evidence>